<dbReference type="InterPro" id="IPR048996">
    <property type="entry name" value="PGRS_rpt"/>
</dbReference>
<dbReference type="AlphaFoldDB" id="A0A1A3MZ35"/>
<feature type="domain" description="PE cleavage protein A C-terminal" evidence="2">
    <location>
        <begin position="209"/>
        <end position="476"/>
    </location>
</feature>
<sequence length="480" mass="47415">MSFVSVMPDVMAEAAGALAGLESRIEAAHAAASARTAALLPMAADEVSTAIAGLFSAHGSAYQALSAQAAAFHTRFMQSLDAAAGAYAAAEAASVDPLQTIQQNFLALVNAPTTTLLGRPLIGDGVNGITNAQGVGTPGGPAGLLWGNGGNGGNSTAVGVPGGPGGAAGLLVGYGGNGGTGGLAALGGPGGQGGLLWGSAGITGAPGLATVPLNFDGQRLLMNLSVGGGPTSSVIVDTGSRGLILPPQAVNFATLGPVTGTGSVTYGQFGNYLTENYNTYTSTVDFGNGVVTAPTTVAVVTSVVQNGFFSYPASQAPAILGIGANVPGPLGTSPVTALPGTFGQGVLINAPDHVMQFGPNPLPAYASVTGSPITALDIQINNGPLQHTTGAFIDSGGLYGSIPDILNPPNVGGYLPAGTTVSVYMPNGTLLYTTTVGAQQTSVVPYWFGGVFNTGITPFLERPIYLSYSPTGSGTTIFDL</sequence>
<dbReference type="EMBL" id="LZLQ01000088">
    <property type="protein sequence ID" value="OBK15173.1"/>
    <property type="molecule type" value="Genomic_DNA"/>
</dbReference>
<evidence type="ECO:0000313" key="4">
    <source>
        <dbReference type="Proteomes" id="UP000093629"/>
    </source>
</evidence>
<reference evidence="3 4" key="1">
    <citation type="submission" date="2016-06" db="EMBL/GenBank/DDBJ databases">
        <authorList>
            <person name="Kjaerup R.B."/>
            <person name="Dalgaard T.S."/>
            <person name="Juul-Madsen H.R."/>
        </authorList>
    </citation>
    <scope>NUCLEOTIDE SEQUENCE [LARGE SCALE GENOMIC DNA]</scope>
    <source>
        <strain evidence="3 4">1245139.5</strain>
    </source>
</reference>
<dbReference type="GO" id="GO:0004190">
    <property type="term" value="F:aspartic-type endopeptidase activity"/>
    <property type="evidence" value="ECO:0007669"/>
    <property type="project" value="InterPro"/>
</dbReference>
<dbReference type="InterPro" id="IPR000084">
    <property type="entry name" value="PE-PGRS_N"/>
</dbReference>
<feature type="domain" description="PE" evidence="1">
    <location>
        <begin position="4"/>
        <end position="93"/>
    </location>
</feature>
<gene>
    <name evidence="3" type="ORF">A5636_06115</name>
</gene>
<evidence type="ECO:0000259" key="1">
    <source>
        <dbReference type="Pfam" id="PF00934"/>
    </source>
</evidence>
<dbReference type="SUPFAM" id="SSF140459">
    <property type="entry name" value="PE/PPE dimer-like"/>
    <property type="match status" value="1"/>
</dbReference>
<name>A0A1A3MZ35_MYCAS</name>
<evidence type="ECO:0000313" key="3">
    <source>
        <dbReference type="EMBL" id="OBK15173.1"/>
    </source>
</evidence>
<dbReference type="RefSeq" id="WP_065159113.1">
    <property type="nucleotide sequence ID" value="NZ_LZLQ01000088.1"/>
</dbReference>
<dbReference type="NCBIfam" id="NF038019">
    <property type="entry name" value="PE_process_PecA"/>
    <property type="match status" value="1"/>
</dbReference>
<protein>
    <submittedName>
        <fullName evidence="3">Uncharacterized protein</fullName>
    </submittedName>
</protein>
<dbReference type="Proteomes" id="UP000093629">
    <property type="component" value="Unassembled WGS sequence"/>
</dbReference>
<dbReference type="Gene3D" id="2.40.70.10">
    <property type="entry name" value="Acid Proteases"/>
    <property type="match status" value="1"/>
</dbReference>
<dbReference type="InterPro" id="IPR021109">
    <property type="entry name" value="Peptidase_aspartic_dom_sf"/>
</dbReference>
<evidence type="ECO:0000259" key="2">
    <source>
        <dbReference type="Pfam" id="PF20729"/>
    </source>
</evidence>
<dbReference type="Pfam" id="PF20729">
    <property type="entry name" value="PE-PGRS_C"/>
    <property type="match status" value="1"/>
</dbReference>
<accession>A0A1A3MZ35</accession>
<proteinExistence type="predicted"/>
<dbReference type="Pfam" id="PF00934">
    <property type="entry name" value="PE"/>
    <property type="match status" value="1"/>
</dbReference>
<dbReference type="InterPro" id="IPR038332">
    <property type="entry name" value="PPE_sf"/>
</dbReference>
<keyword evidence="4" id="KW-1185">Reference proteome</keyword>
<comment type="caution">
    <text evidence="3">The sequence shown here is derived from an EMBL/GenBank/DDBJ whole genome shotgun (WGS) entry which is preliminary data.</text>
</comment>
<organism evidence="3 4">
    <name type="scientific">Mycobacterium asiaticum</name>
    <dbReference type="NCBI Taxonomy" id="1790"/>
    <lineage>
        <taxon>Bacteria</taxon>
        <taxon>Bacillati</taxon>
        <taxon>Actinomycetota</taxon>
        <taxon>Actinomycetes</taxon>
        <taxon>Mycobacteriales</taxon>
        <taxon>Mycobacteriaceae</taxon>
        <taxon>Mycobacterium</taxon>
    </lineage>
</organism>
<dbReference type="Gene3D" id="1.10.287.850">
    <property type="entry name" value="HP0062-like domain"/>
    <property type="match status" value="1"/>
</dbReference>
<dbReference type="OrthoDB" id="5190013at2"/>
<dbReference type="InterPro" id="IPR048054">
    <property type="entry name" value="PecA_C"/>
</dbReference>
<dbReference type="Pfam" id="PF21526">
    <property type="entry name" value="PGRS"/>
    <property type="match status" value="1"/>
</dbReference>